<organism evidence="1 2">
    <name type="scientific">Leucogyrophana mollusca</name>
    <dbReference type="NCBI Taxonomy" id="85980"/>
    <lineage>
        <taxon>Eukaryota</taxon>
        <taxon>Fungi</taxon>
        <taxon>Dikarya</taxon>
        <taxon>Basidiomycota</taxon>
        <taxon>Agaricomycotina</taxon>
        <taxon>Agaricomycetes</taxon>
        <taxon>Agaricomycetidae</taxon>
        <taxon>Boletales</taxon>
        <taxon>Boletales incertae sedis</taxon>
        <taxon>Leucogyrophana</taxon>
    </lineage>
</organism>
<sequence>MSFSRAVSRLEHLAFTFARSNYTRHVQSWQVRSLLRFQVPPKRSLVTSGSPATSDVKILSDALNLAAARGNIPEIHKRYGPLSRALKGTAPKEAVLDQSQVSSILVALASSGRPFDLELIETILADMRPLFGVVIAPIIHTRIIRGLIKRGNSQTVLHWLMSMPRKPGNIIPTIRHWHMYLHHLSDTRQLASLRRAVSQMPKSGRKPSTETFILVFEALFKSAAHLREFREILDLMTDMCLPYEPSIDAVIYDGFVKQNLHQHASQFRHEYRTRSDFYTKGKGLPPPVDWNSALEKEAEGRGGVQSAVALCKTFAEEGYTVIPHTLTVILRRSDNVDELRYAESRLNLKATALQWALLINNAVRKGDIPKAMAIYRDFQTTGIPPDAPLVHPLIRALCGSTFKEQNDAAIDDALELYRDLALAQPVTPAADGVDVPSAFSVPPRHSTGPDTSLYDTILRALGTSADPSKYLPIARSLLEDMKARNILLEGSMAIASVVIILMRCASSYDDALQSYKKMCRGEGSFQPDDKGYQAILHTLCQLSFPGETALPSVWHYFEIVKDMRAIGHEITSPVYTILLRRLAQLAADLPDEWRATLAGSVRRVHDFLTLDPYITPDTALWNQLMDTYQRVGLFAEAYRIWEMMFISGTFNHASVSVILDACGYARAWPTAMQVCLKLKRIGFRFNQRTWNTWVECMCRMGKLNDAVKAVCLEMGQDQTDVAPDLDTIKILMGFAGHTNQQDEVISRIKRYLPELWQTLPDGLRGR</sequence>
<comment type="caution">
    <text evidence="1">The sequence shown here is derived from an EMBL/GenBank/DDBJ whole genome shotgun (WGS) entry which is preliminary data.</text>
</comment>
<accession>A0ACB8BXN4</accession>
<evidence type="ECO:0000313" key="1">
    <source>
        <dbReference type="EMBL" id="KAH7930429.1"/>
    </source>
</evidence>
<dbReference type="EMBL" id="MU266332">
    <property type="protein sequence ID" value="KAH7930429.1"/>
    <property type="molecule type" value="Genomic_DNA"/>
</dbReference>
<reference evidence="1" key="1">
    <citation type="journal article" date="2021" name="New Phytol.">
        <title>Evolutionary innovations through gain and loss of genes in the ectomycorrhizal Boletales.</title>
        <authorList>
            <person name="Wu G."/>
            <person name="Miyauchi S."/>
            <person name="Morin E."/>
            <person name="Kuo A."/>
            <person name="Drula E."/>
            <person name="Varga T."/>
            <person name="Kohler A."/>
            <person name="Feng B."/>
            <person name="Cao Y."/>
            <person name="Lipzen A."/>
            <person name="Daum C."/>
            <person name="Hundley H."/>
            <person name="Pangilinan J."/>
            <person name="Johnson J."/>
            <person name="Barry K."/>
            <person name="LaButti K."/>
            <person name="Ng V."/>
            <person name="Ahrendt S."/>
            <person name="Min B."/>
            <person name="Choi I.G."/>
            <person name="Park H."/>
            <person name="Plett J.M."/>
            <person name="Magnuson J."/>
            <person name="Spatafora J.W."/>
            <person name="Nagy L.G."/>
            <person name="Henrissat B."/>
            <person name="Grigoriev I.V."/>
            <person name="Yang Z.L."/>
            <person name="Xu J."/>
            <person name="Martin F.M."/>
        </authorList>
    </citation>
    <scope>NUCLEOTIDE SEQUENCE</scope>
    <source>
        <strain evidence="1">KUC20120723A-06</strain>
    </source>
</reference>
<protein>
    <submittedName>
        <fullName evidence="1">Uncharacterized protein</fullName>
    </submittedName>
</protein>
<keyword evidence="2" id="KW-1185">Reference proteome</keyword>
<gene>
    <name evidence="1" type="ORF">BV22DRAFT_1054975</name>
</gene>
<name>A0ACB8BXN4_9AGAM</name>
<dbReference type="Proteomes" id="UP000790709">
    <property type="component" value="Unassembled WGS sequence"/>
</dbReference>
<evidence type="ECO:0000313" key="2">
    <source>
        <dbReference type="Proteomes" id="UP000790709"/>
    </source>
</evidence>
<proteinExistence type="predicted"/>